<proteinExistence type="inferred from homology"/>
<name>A0A1L9TY88_9EURO</name>
<gene>
    <name evidence="7" type="ORF">ASPSYDRAFT_53919</name>
</gene>
<keyword evidence="2 6" id="KW-0637">Prenyltransferase</keyword>
<accession>A0A1L9TY88</accession>
<organism evidence="7 8">
    <name type="scientific">Aspergillus sydowii CBS 593.65</name>
    <dbReference type="NCBI Taxonomy" id="1036612"/>
    <lineage>
        <taxon>Eukaryota</taxon>
        <taxon>Fungi</taxon>
        <taxon>Dikarya</taxon>
        <taxon>Ascomycota</taxon>
        <taxon>Pezizomycotina</taxon>
        <taxon>Eurotiomycetes</taxon>
        <taxon>Eurotiomycetidae</taxon>
        <taxon>Eurotiales</taxon>
        <taxon>Aspergillaceae</taxon>
        <taxon>Aspergillus</taxon>
        <taxon>Aspergillus subgen. Nidulantes</taxon>
    </lineage>
</organism>
<dbReference type="Pfam" id="PF01239">
    <property type="entry name" value="PPTA"/>
    <property type="match status" value="4"/>
</dbReference>
<dbReference type="GO" id="GO:0004663">
    <property type="term" value="F:Rab geranylgeranyltransferase activity"/>
    <property type="evidence" value="ECO:0007669"/>
    <property type="project" value="UniProtKB-UniRule"/>
</dbReference>
<dbReference type="InterPro" id="IPR002088">
    <property type="entry name" value="Prenyl_trans_a"/>
</dbReference>
<comment type="function">
    <text evidence="6">Catalyzes the transfer of a geranyl-geranyl moiety from geranyl-geranyl pyrophosphate to cysteines occuring in specific C-terminal amino acid sequences.</text>
</comment>
<evidence type="ECO:0000313" key="8">
    <source>
        <dbReference type="Proteomes" id="UP000184356"/>
    </source>
</evidence>
<dbReference type="RefSeq" id="XP_040708217.1">
    <property type="nucleotide sequence ID" value="XM_040848763.1"/>
</dbReference>
<dbReference type="FunFam" id="1.25.40.120:FF:000011">
    <property type="entry name" value="Prenyltransferase alpha subunit repeat protein"/>
    <property type="match status" value="1"/>
</dbReference>
<keyword evidence="4" id="KW-0677">Repeat</keyword>
<dbReference type="GeneID" id="63764836"/>
<evidence type="ECO:0000313" key="7">
    <source>
        <dbReference type="EMBL" id="OJJ64411.1"/>
    </source>
</evidence>
<keyword evidence="3 6" id="KW-0808">Transferase</keyword>
<evidence type="ECO:0000256" key="1">
    <source>
        <dbReference type="ARBA" id="ARBA00006734"/>
    </source>
</evidence>
<dbReference type="PROSITE" id="PS51147">
    <property type="entry name" value="PFTA"/>
    <property type="match status" value="4"/>
</dbReference>
<dbReference type="Proteomes" id="UP000184356">
    <property type="component" value="Unassembled WGS sequence"/>
</dbReference>
<dbReference type="EMBL" id="KV878582">
    <property type="protein sequence ID" value="OJJ64411.1"/>
    <property type="molecule type" value="Genomic_DNA"/>
</dbReference>
<dbReference type="STRING" id="1036612.A0A1L9TY88"/>
<keyword evidence="8" id="KW-1185">Reference proteome</keyword>
<evidence type="ECO:0000256" key="6">
    <source>
        <dbReference type="RuleBase" id="RU367120"/>
    </source>
</evidence>
<protein>
    <recommendedName>
        <fullName evidence="6">Geranylgeranyl transferase type-2 subunit alpha</fullName>
        <ecNumber evidence="6">2.5.1.60</ecNumber>
    </recommendedName>
    <alternativeName>
        <fullName evidence="6">Geranylgeranyl transferase type II subunit alpha</fullName>
    </alternativeName>
</protein>
<dbReference type="VEuPathDB" id="FungiDB:ASPSYDRAFT_53919"/>
<dbReference type="EC" id="2.5.1.60" evidence="6"/>
<dbReference type="GO" id="GO:0005968">
    <property type="term" value="C:Rab-protein geranylgeranyltransferase complex"/>
    <property type="evidence" value="ECO:0007669"/>
    <property type="project" value="TreeGrafter"/>
</dbReference>
<dbReference type="PANTHER" id="PTHR11129">
    <property type="entry name" value="PROTEIN FARNESYLTRANSFERASE ALPHA SUBUNIT/RAB GERANYLGERANYL TRANSFERASE ALPHA SUBUNIT"/>
    <property type="match status" value="1"/>
</dbReference>
<evidence type="ECO:0000256" key="3">
    <source>
        <dbReference type="ARBA" id="ARBA00022679"/>
    </source>
</evidence>
<comment type="similarity">
    <text evidence="1 6">Belongs to the protein prenyltransferase subunit alpha family.</text>
</comment>
<dbReference type="AlphaFoldDB" id="A0A1L9TY88"/>
<sequence>MASVLAPPEVDILAIHGIPRHSSLEATGEARQQELRKIEQYRELEHVVRKEITACQYTPETLQRLSELLKKNPEYYTMWNYRRRVLQHEFSQAVPEGSTEADTDRIKTLIQTDLQFLIPLLRSFPKCYWIWNYRLWLLDEAKRLLPRTIARKVWQEEFALVGKMLSLDSRNFHGWGYRRFVVETLETLSAQEDNEKSMTEAEFEYAKKMIGTNLSNFSAWHYRTKLIPRLLSEKSASDEERKQILGDELELIHRALCDPYDQSLWFYHQNLMCTFDPTKAIQTMAPNLTKVERLEYIHREIAEIQEMLDGAEDCKYLYQALIDCTLLAARVEGTLPDGAQKAQVLEWLSELKKLDPLRSGRWRELEQALCS</sequence>
<evidence type="ECO:0000256" key="2">
    <source>
        <dbReference type="ARBA" id="ARBA00022602"/>
    </source>
</evidence>
<dbReference type="OrthoDB" id="1658at2759"/>
<evidence type="ECO:0000256" key="5">
    <source>
        <dbReference type="ARBA" id="ARBA00047658"/>
    </source>
</evidence>
<comment type="catalytic activity">
    <reaction evidence="5 6">
        <text>geranylgeranyl diphosphate + L-cysteinyl-[protein] = S-geranylgeranyl-L-cysteinyl-[protein] + diphosphate</text>
        <dbReference type="Rhea" id="RHEA:21240"/>
        <dbReference type="Rhea" id="RHEA-COMP:10131"/>
        <dbReference type="Rhea" id="RHEA-COMP:11537"/>
        <dbReference type="ChEBI" id="CHEBI:29950"/>
        <dbReference type="ChEBI" id="CHEBI:33019"/>
        <dbReference type="ChEBI" id="CHEBI:57533"/>
        <dbReference type="ChEBI" id="CHEBI:86021"/>
        <dbReference type="EC" id="2.5.1.60"/>
    </reaction>
</comment>
<dbReference type="GO" id="GO:0097354">
    <property type="term" value="P:prenylation"/>
    <property type="evidence" value="ECO:0007669"/>
    <property type="project" value="UniProtKB-UniRule"/>
</dbReference>
<dbReference type="PANTHER" id="PTHR11129:SF2">
    <property type="entry name" value="GERANYLGERANYL TRANSFERASE TYPE-2 SUBUNIT ALPHA"/>
    <property type="match status" value="1"/>
</dbReference>
<evidence type="ECO:0000256" key="4">
    <source>
        <dbReference type="ARBA" id="ARBA00022737"/>
    </source>
</evidence>
<reference evidence="8" key="1">
    <citation type="journal article" date="2017" name="Genome Biol.">
        <title>Comparative genomics reveals high biological diversity and specific adaptations in the industrially and medically important fungal genus Aspergillus.</title>
        <authorList>
            <person name="de Vries R.P."/>
            <person name="Riley R."/>
            <person name="Wiebenga A."/>
            <person name="Aguilar-Osorio G."/>
            <person name="Amillis S."/>
            <person name="Uchima C.A."/>
            <person name="Anderluh G."/>
            <person name="Asadollahi M."/>
            <person name="Askin M."/>
            <person name="Barry K."/>
            <person name="Battaglia E."/>
            <person name="Bayram O."/>
            <person name="Benocci T."/>
            <person name="Braus-Stromeyer S.A."/>
            <person name="Caldana C."/>
            <person name="Canovas D."/>
            <person name="Cerqueira G.C."/>
            <person name="Chen F."/>
            <person name="Chen W."/>
            <person name="Choi C."/>
            <person name="Clum A."/>
            <person name="Dos Santos R.A."/>
            <person name="Damasio A.R."/>
            <person name="Diallinas G."/>
            <person name="Emri T."/>
            <person name="Fekete E."/>
            <person name="Flipphi M."/>
            <person name="Freyberg S."/>
            <person name="Gallo A."/>
            <person name="Gournas C."/>
            <person name="Habgood R."/>
            <person name="Hainaut M."/>
            <person name="Harispe M.L."/>
            <person name="Henrissat B."/>
            <person name="Hilden K.S."/>
            <person name="Hope R."/>
            <person name="Hossain A."/>
            <person name="Karabika E."/>
            <person name="Karaffa L."/>
            <person name="Karanyi Z."/>
            <person name="Krasevec N."/>
            <person name="Kuo A."/>
            <person name="Kusch H."/>
            <person name="LaButti K."/>
            <person name="Lagendijk E.L."/>
            <person name="Lapidus A."/>
            <person name="Levasseur A."/>
            <person name="Lindquist E."/>
            <person name="Lipzen A."/>
            <person name="Logrieco A.F."/>
            <person name="MacCabe A."/>
            <person name="Maekelae M.R."/>
            <person name="Malavazi I."/>
            <person name="Melin P."/>
            <person name="Meyer V."/>
            <person name="Mielnichuk N."/>
            <person name="Miskei M."/>
            <person name="Molnar A.P."/>
            <person name="Mule G."/>
            <person name="Ngan C.Y."/>
            <person name="Orejas M."/>
            <person name="Orosz E."/>
            <person name="Ouedraogo J.P."/>
            <person name="Overkamp K.M."/>
            <person name="Park H.-S."/>
            <person name="Perrone G."/>
            <person name="Piumi F."/>
            <person name="Punt P.J."/>
            <person name="Ram A.F."/>
            <person name="Ramon A."/>
            <person name="Rauscher S."/>
            <person name="Record E."/>
            <person name="Riano-Pachon D.M."/>
            <person name="Robert V."/>
            <person name="Roehrig J."/>
            <person name="Ruller R."/>
            <person name="Salamov A."/>
            <person name="Salih N.S."/>
            <person name="Samson R.A."/>
            <person name="Sandor E."/>
            <person name="Sanguinetti M."/>
            <person name="Schuetze T."/>
            <person name="Sepcic K."/>
            <person name="Shelest E."/>
            <person name="Sherlock G."/>
            <person name="Sophianopoulou V."/>
            <person name="Squina F.M."/>
            <person name="Sun H."/>
            <person name="Susca A."/>
            <person name="Todd R.B."/>
            <person name="Tsang A."/>
            <person name="Unkles S.E."/>
            <person name="van de Wiele N."/>
            <person name="van Rossen-Uffink D."/>
            <person name="Oliveira J.V."/>
            <person name="Vesth T.C."/>
            <person name="Visser J."/>
            <person name="Yu J.-H."/>
            <person name="Zhou M."/>
            <person name="Andersen M.R."/>
            <person name="Archer D.B."/>
            <person name="Baker S.E."/>
            <person name="Benoit I."/>
            <person name="Brakhage A.A."/>
            <person name="Braus G.H."/>
            <person name="Fischer R."/>
            <person name="Frisvad J.C."/>
            <person name="Goldman G.H."/>
            <person name="Houbraken J."/>
            <person name="Oakley B."/>
            <person name="Pocsi I."/>
            <person name="Scazzocchio C."/>
            <person name="Seiboth B."/>
            <person name="vanKuyk P.A."/>
            <person name="Wortman J."/>
            <person name="Dyer P.S."/>
            <person name="Grigoriev I.V."/>
        </authorList>
    </citation>
    <scope>NUCLEOTIDE SEQUENCE [LARGE SCALE GENOMIC DNA]</scope>
    <source>
        <strain evidence="8">CBS 593.65</strain>
    </source>
</reference>
<dbReference type="SUPFAM" id="SSF48439">
    <property type="entry name" value="Protein prenylyltransferase"/>
    <property type="match status" value="1"/>
</dbReference>
<dbReference type="Gene3D" id="1.25.40.120">
    <property type="entry name" value="Protein prenylyltransferase"/>
    <property type="match status" value="1"/>
</dbReference>